<proteinExistence type="predicted"/>
<evidence type="ECO:0000313" key="1">
    <source>
        <dbReference type="EMBL" id="TGY76663.1"/>
    </source>
</evidence>
<keyword evidence="1" id="KW-0808">Transferase</keyword>
<comment type="caution">
    <text evidence="1">The sequence shown here is derived from an EMBL/GenBank/DDBJ whole genome shotgun (WGS) entry which is preliminary data.</text>
</comment>
<sequence>MENKISPAARVNEIKEYWFAGKMREVARMNAEGLDVVSLGVGGPDRMPAMEVVQTLCESASNPANHTYQIASGLPELRQAMSRWYKRHYNVDLDPDSEVLPLIGSKEGVLHVSLAFVNPGDKVLVPDPGYMTYRGVSRMLGAQVISYDLKADEGWMPDFEQLERIASEGGVKLMWVNYPNMPTGACASMELFEKLVDFGRRHGIVIVHDNPYSFVLNDNPQSLLSVEGAKDIAIELNSLSKSHNMSGWRMGMVASNAEFVGWVRKMKSNIDSGQFKPVMEAAIKALDIDDSWYKELNQVYAGRRKVAEKIMTALRCTFDPAQRGLFLWGKLPEGAPDSATFTDRVLHEARVFIVPGFIFGKNGEGYIRISLCATEEKMEEALRRVKELK</sequence>
<reference evidence="1" key="1">
    <citation type="submission" date="2019-04" db="EMBL/GenBank/DDBJ databases">
        <title>Microbes associate with the intestines of laboratory mice.</title>
        <authorList>
            <person name="Navarre W."/>
            <person name="Wong E."/>
            <person name="Huang K."/>
            <person name="Tropini C."/>
            <person name="Ng K."/>
            <person name="Yu B."/>
        </authorList>
    </citation>
    <scope>NUCLEOTIDE SEQUENCE</scope>
    <source>
        <strain evidence="1">NM04_E33</strain>
    </source>
</reference>
<gene>
    <name evidence="1" type="ORF">E5331_17640</name>
</gene>
<accession>A0AC61RDV9</accession>
<keyword evidence="2" id="KW-1185">Reference proteome</keyword>
<organism evidence="1 2">
    <name type="scientific">Lepagella muris</name>
    <dbReference type="NCBI Taxonomy" id="3032870"/>
    <lineage>
        <taxon>Bacteria</taxon>
        <taxon>Pseudomonadati</taxon>
        <taxon>Bacteroidota</taxon>
        <taxon>Bacteroidia</taxon>
        <taxon>Bacteroidales</taxon>
        <taxon>Muribaculaceae</taxon>
        <taxon>Lepagella</taxon>
    </lineage>
</organism>
<name>A0AC61RDV9_9BACT</name>
<evidence type="ECO:0000313" key="2">
    <source>
        <dbReference type="Proteomes" id="UP000306319"/>
    </source>
</evidence>
<dbReference type="Proteomes" id="UP000306319">
    <property type="component" value="Unassembled WGS sequence"/>
</dbReference>
<dbReference type="EMBL" id="SRYB01000037">
    <property type="protein sequence ID" value="TGY76663.1"/>
    <property type="molecule type" value="Genomic_DNA"/>
</dbReference>
<protein>
    <submittedName>
        <fullName evidence="1">Aminotransferase class I/II-fold pyridoxal phosphate-dependent enzyme</fullName>
    </submittedName>
</protein>
<keyword evidence="1" id="KW-0032">Aminotransferase</keyword>